<evidence type="ECO:0000313" key="3">
    <source>
        <dbReference type="Proteomes" id="UP001596066"/>
    </source>
</evidence>
<gene>
    <name evidence="2" type="ORF">ACFPZF_40595</name>
</gene>
<sequence>MSIYRRDEVSPEWEPTPYNLTGPEADEQELGFYARATKSIEWALVPYRAFPNSCIFEHDRAWFSE</sequence>
<dbReference type="Proteomes" id="UP001596066">
    <property type="component" value="Unassembled WGS sequence"/>
</dbReference>
<reference evidence="3" key="1">
    <citation type="journal article" date="2019" name="Int. J. Syst. Evol. Microbiol.">
        <title>The Global Catalogue of Microorganisms (GCM) 10K type strain sequencing project: providing services to taxonomists for standard genome sequencing and annotation.</title>
        <authorList>
            <consortium name="The Broad Institute Genomics Platform"/>
            <consortium name="The Broad Institute Genome Sequencing Center for Infectious Disease"/>
            <person name="Wu L."/>
            <person name="Ma J."/>
        </authorList>
    </citation>
    <scope>NUCLEOTIDE SEQUENCE [LARGE SCALE GENOMIC DNA]</scope>
    <source>
        <strain evidence="3">CGMCC 4.1622</strain>
    </source>
</reference>
<evidence type="ECO:0000256" key="1">
    <source>
        <dbReference type="SAM" id="MobiDB-lite"/>
    </source>
</evidence>
<accession>A0ABW0VNU0</accession>
<keyword evidence="3" id="KW-1185">Reference proteome</keyword>
<organism evidence="2 3">
    <name type="scientific">Kitasatospora cinereorecta</name>
    <dbReference type="NCBI Taxonomy" id="285560"/>
    <lineage>
        <taxon>Bacteria</taxon>
        <taxon>Bacillati</taxon>
        <taxon>Actinomycetota</taxon>
        <taxon>Actinomycetes</taxon>
        <taxon>Kitasatosporales</taxon>
        <taxon>Streptomycetaceae</taxon>
        <taxon>Kitasatospora</taxon>
    </lineage>
</organism>
<feature type="region of interest" description="Disordered" evidence="1">
    <location>
        <begin position="1"/>
        <end position="20"/>
    </location>
</feature>
<dbReference type="RefSeq" id="WP_380233135.1">
    <property type="nucleotide sequence ID" value="NZ_JBHSOC010000302.1"/>
</dbReference>
<dbReference type="EMBL" id="JBHSOC010000302">
    <property type="protein sequence ID" value="MFC5647532.1"/>
    <property type="molecule type" value="Genomic_DNA"/>
</dbReference>
<feature type="non-terminal residue" evidence="2">
    <location>
        <position position="65"/>
    </location>
</feature>
<comment type="caution">
    <text evidence="2">The sequence shown here is derived from an EMBL/GenBank/DDBJ whole genome shotgun (WGS) entry which is preliminary data.</text>
</comment>
<proteinExistence type="predicted"/>
<evidence type="ECO:0000313" key="2">
    <source>
        <dbReference type="EMBL" id="MFC5647532.1"/>
    </source>
</evidence>
<name>A0ABW0VNU0_9ACTN</name>
<protein>
    <submittedName>
        <fullName evidence="2">Uncharacterized protein</fullName>
    </submittedName>
</protein>